<evidence type="ECO:0000313" key="1">
    <source>
        <dbReference type="EMBL" id="BAK94185.1"/>
    </source>
</evidence>
<protein>
    <recommendedName>
        <fullName evidence="3">Helix-turn-helix domain-containing protein</fullName>
    </recommendedName>
</protein>
<dbReference type="InterPro" id="IPR009057">
    <property type="entry name" value="Homeodomain-like_sf"/>
</dbReference>
<dbReference type="Proteomes" id="UP000002663">
    <property type="component" value="Chromosome"/>
</dbReference>
<reference evidence="1 2" key="1">
    <citation type="submission" date="2011-01" db="EMBL/GenBank/DDBJ databases">
        <title>Whole genome sequence of Tetragenococcus halophilus NBRC 12172.</title>
        <authorList>
            <person name="Nakazawa H."/>
            <person name="Omata S."/>
            <person name="Koga C."/>
            <person name="Watanabe Y."/>
            <person name="Katano Y."/>
            <person name="Ito N."/>
            <person name="Tsukatani N."/>
            <person name="Ankai A."/>
            <person name="Oguchi A."/>
            <person name="Fukui S."/>
            <person name="Yashiro I."/>
            <person name="Kamata S."/>
            <person name="Hashimoto Y."/>
            <person name="Yamazaki J."/>
            <person name="Taguchi H."/>
            <person name="Tanaka A."/>
            <person name="Koyama T."/>
            <person name="Ichige A."/>
            <person name="Hanya Y."/>
            <person name="Tanikawa S."/>
            <person name="Yamazaki S."/>
            <person name="Fujita N."/>
        </authorList>
    </citation>
    <scope>NUCLEOTIDE SEQUENCE [LARGE SCALE GENOMIC DNA]</scope>
    <source>
        <strain evidence="2">DSM 20338 / JCM 20259 / NCIMB 9735 / NBRC 12172</strain>
    </source>
</reference>
<dbReference type="EMBL" id="AP012046">
    <property type="protein sequence ID" value="BAK94185.1"/>
    <property type="molecule type" value="Genomic_DNA"/>
</dbReference>
<proteinExistence type="predicted"/>
<dbReference type="AlphaFoldDB" id="A0AAN1SFT0"/>
<organism evidence="1 2">
    <name type="scientific">Tetragenococcus halophilus (strain DSM 20338 / JCM 20259 / NCIMB 9735 / NBRC 12172)</name>
    <name type="common">Pediococcus halophilus</name>
    <dbReference type="NCBI Taxonomy" id="945021"/>
    <lineage>
        <taxon>Bacteria</taxon>
        <taxon>Bacillati</taxon>
        <taxon>Bacillota</taxon>
        <taxon>Bacilli</taxon>
        <taxon>Lactobacillales</taxon>
        <taxon>Enterococcaceae</taxon>
        <taxon>Tetragenococcus</taxon>
    </lineage>
</organism>
<name>A0AAN1SFT0_TETHN</name>
<dbReference type="KEGG" id="thl:TEH_08580"/>
<evidence type="ECO:0008006" key="3">
    <source>
        <dbReference type="Google" id="ProtNLM"/>
    </source>
</evidence>
<evidence type="ECO:0000313" key="2">
    <source>
        <dbReference type="Proteomes" id="UP000002663"/>
    </source>
</evidence>
<gene>
    <name evidence="1" type="ordered locus">TEH_08580</name>
</gene>
<dbReference type="SUPFAM" id="SSF46689">
    <property type="entry name" value="Homeodomain-like"/>
    <property type="match status" value="1"/>
</dbReference>
<dbReference type="RefSeq" id="WP_014124249.1">
    <property type="nucleotide sequence ID" value="NC_016052.1"/>
</dbReference>
<accession>A0AAN1SFT0</accession>
<dbReference type="Gene3D" id="1.10.10.60">
    <property type="entry name" value="Homeodomain-like"/>
    <property type="match status" value="1"/>
</dbReference>
<sequence length="194" mass="22850">MAKGKYQEWLTEEGLLQLGAWARDGLTDEQIANNIGVSRSTLDVWKKKYPDISDTLKKNKDVVDIEVENKLFKRAMGYSYTEDEYMVVEMEDEEYFDELEKHMKIFQYDNPEATDQDIAKERLTFSKYKKVLTKQKTKEVVPDTTAQIFWLKNRKPYEWRDKQVLEHDGSLGIHNPLSNLTEDELRRLANETDG</sequence>